<gene>
    <name evidence="3" type="ORF">DYBT9623_02525</name>
</gene>
<keyword evidence="1" id="KW-0472">Membrane</keyword>
<reference evidence="3 4" key="1">
    <citation type="submission" date="2021-04" db="EMBL/GenBank/DDBJ databases">
        <authorList>
            <person name="Rodrigo-Torres L."/>
            <person name="Arahal R. D."/>
            <person name="Lucena T."/>
        </authorList>
    </citation>
    <scope>NUCLEOTIDE SEQUENCE [LARGE SCALE GENOMIC DNA]</scope>
    <source>
        <strain evidence="3 4">CECT 9623</strain>
    </source>
</reference>
<comment type="caution">
    <text evidence="3">The sequence shown here is derived from an EMBL/GenBank/DDBJ whole genome shotgun (WGS) entry which is preliminary data.</text>
</comment>
<proteinExistence type="predicted"/>
<dbReference type="Proteomes" id="UP000679725">
    <property type="component" value="Unassembled WGS sequence"/>
</dbReference>
<dbReference type="PROSITE" id="PS51257">
    <property type="entry name" value="PROKAR_LIPOPROTEIN"/>
    <property type="match status" value="1"/>
</dbReference>
<evidence type="ECO:0000313" key="4">
    <source>
        <dbReference type="Proteomes" id="UP000679725"/>
    </source>
</evidence>
<name>A0ABM8UQJ8_9BACT</name>
<feature type="domain" description="DUF6973" evidence="2">
    <location>
        <begin position="192"/>
        <end position="294"/>
    </location>
</feature>
<dbReference type="Pfam" id="PF22322">
    <property type="entry name" value="DUF6973"/>
    <property type="match status" value="1"/>
</dbReference>
<evidence type="ECO:0000256" key="1">
    <source>
        <dbReference type="SAM" id="Phobius"/>
    </source>
</evidence>
<dbReference type="InterPro" id="IPR054246">
    <property type="entry name" value="DUF6973"/>
</dbReference>
<dbReference type="RefSeq" id="WP_215233875.1">
    <property type="nucleotide sequence ID" value="NZ_CAJRAU010000003.1"/>
</dbReference>
<evidence type="ECO:0000313" key="3">
    <source>
        <dbReference type="EMBL" id="CAG5069788.1"/>
    </source>
</evidence>
<organism evidence="3 4">
    <name type="scientific">Dyadobacter linearis</name>
    <dbReference type="NCBI Taxonomy" id="2823330"/>
    <lineage>
        <taxon>Bacteria</taxon>
        <taxon>Pseudomonadati</taxon>
        <taxon>Bacteroidota</taxon>
        <taxon>Cytophagia</taxon>
        <taxon>Cytophagales</taxon>
        <taxon>Spirosomataceae</taxon>
        <taxon>Dyadobacter</taxon>
    </lineage>
</organism>
<evidence type="ECO:0000259" key="2">
    <source>
        <dbReference type="Pfam" id="PF22322"/>
    </source>
</evidence>
<protein>
    <recommendedName>
        <fullName evidence="2">DUF6973 domain-containing protein</fullName>
    </recommendedName>
</protein>
<dbReference type="EMBL" id="CAJRAU010000003">
    <property type="protein sequence ID" value="CAG5069788.1"/>
    <property type="molecule type" value="Genomic_DNA"/>
</dbReference>
<feature type="transmembrane region" description="Helical" evidence="1">
    <location>
        <begin position="12"/>
        <end position="29"/>
    </location>
</feature>
<keyword evidence="1" id="KW-1133">Transmembrane helix</keyword>
<keyword evidence="1" id="KW-0812">Transmembrane</keyword>
<sequence>MKRLLCIKLTDTLTFLNALFMIALTSTVFSCKEQFLQKSAEQPDPIELIDFKGETVIVPTGFPKTLFDQSPEEFESYYRSLFVSARTNTTAEMSILSFEELQPILQKCVERYPKITSDNIISENDLKRIFQDFPRLRTVEEVNSKRPVIFEYYQDLCKRDATLEVINYGNSDENLRTLSPGKLSDQEQVHLLTVPAYGLAYVNSGLDANSYTQSIYGNLADSKIGNAFRHAVWNAFAIRNILTSAPASENQAIDFVQDGTSKHEMNKDGQIHSTAAAMDLHNNMSARVWMEKKTSWGIGPFRKMPDYGEIIAEMKGKAAIAIFYQHLIDASGTINAILNAHGGNNATGWNNLYNNMYGPYEHLVHIE</sequence>
<accession>A0ABM8UQJ8</accession>
<keyword evidence="4" id="KW-1185">Reference proteome</keyword>